<dbReference type="Pfam" id="PF04874">
    <property type="entry name" value="Mak16"/>
    <property type="match status" value="1"/>
</dbReference>
<comment type="subcellular location">
    <subcellularLocation>
        <location evidence="1">Nucleus</location>
    </subcellularLocation>
</comment>
<evidence type="ECO:0000313" key="5">
    <source>
        <dbReference type="Proteomes" id="UP000734854"/>
    </source>
</evidence>
<dbReference type="GO" id="GO:0000460">
    <property type="term" value="P:maturation of 5.8S rRNA"/>
    <property type="evidence" value="ECO:0007669"/>
    <property type="project" value="TreeGrafter"/>
</dbReference>
<dbReference type="Proteomes" id="UP000734854">
    <property type="component" value="Unassembled WGS sequence"/>
</dbReference>
<dbReference type="GO" id="GO:0005730">
    <property type="term" value="C:nucleolus"/>
    <property type="evidence" value="ECO:0007669"/>
    <property type="project" value="TreeGrafter"/>
</dbReference>
<protein>
    <submittedName>
        <fullName evidence="4">Uncharacterized protein</fullName>
    </submittedName>
</protein>
<sequence>MGNRGHKVVKPYHDDFSKADSNLSLLAQFPLGSCILDLLADHSFSLYLPEEEVALSSLAIDEATRALFPRLSFLFKVWFPSLYIFGFCTPRASPSRRRCIHYDLEATELRELLTVEELWERVKLPRNYEKAIEIIDKHMGMIEIATLCHLLREKIMTVPRKEKREARREEKVEKAAVLDKSIETELLERLKKGVYGDIYNYPVEAYNNILEMEGLQPSATEEEEEAEIEYVEGYDGLEEEEDMEDFDGLMNDESFLGNDEDGMQEDNEEMDRLEQHIPKKLRALLESKSQKTDGDYAAKKPNKKGRVIIEVEEEGDPKQKALLLD</sequence>
<dbReference type="AlphaFoldDB" id="A0A8J5I9R6"/>
<reference evidence="4 5" key="1">
    <citation type="submission" date="2020-08" db="EMBL/GenBank/DDBJ databases">
        <title>Plant Genome Project.</title>
        <authorList>
            <person name="Zhang R.-G."/>
        </authorList>
    </citation>
    <scope>NUCLEOTIDE SEQUENCE [LARGE SCALE GENOMIC DNA]</scope>
    <source>
        <tissue evidence="4">Rhizome</tissue>
    </source>
</reference>
<dbReference type="PANTHER" id="PTHR23405">
    <property type="entry name" value="MAINTENANCE OF KILLER 16 MAK16 PROTEIN-RELATED"/>
    <property type="match status" value="1"/>
</dbReference>
<evidence type="ECO:0000256" key="3">
    <source>
        <dbReference type="SAM" id="MobiDB-lite"/>
    </source>
</evidence>
<evidence type="ECO:0000256" key="2">
    <source>
        <dbReference type="ARBA" id="ARBA00023242"/>
    </source>
</evidence>
<organism evidence="4 5">
    <name type="scientific">Zingiber officinale</name>
    <name type="common">Ginger</name>
    <name type="synonym">Amomum zingiber</name>
    <dbReference type="NCBI Taxonomy" id="94328"/>
    <lineage>
        <taxon>Eukaryota</taxon>
        <taxon>Viridiplantae</taxon>
        <taxon>Streptophyta</taxon>
        <taxon>Embryophyta</taxon>
        <taxon>Tracheophyta</taxon>
        <taxon>Spermatophyta</taxon>
        <taxon>Magnoliopsida</taxon>
        <taxon>Liliopsida</taxon>
        <taxon>Zingiberales</taxon>
        <taxon>Zingiberaceae</taxon>
        <taxon>Zingiber</taxon>
    </lineage>
</organism>
<comment type="caution">
    <text evidence="4">The sequence shown here is derived from an EMBL/GenBank/DDBJ whole genome shotgun (WGS) entry which is preliminary data.</text>
</comment>
<accession>A0A8J5I9R6</accession>
<evidence type="ECO:0000313" key="4">
    <source>
        <dbReference type="EMBL" id="KAG6531510.1"/>
    </source>
</evidence>
<dbReference type="InterPro" id="IPR006958">
    <property type="entry name" value="Mak16"/>
</dbReference>
<feature type="compositionally biased region" description="Basic and acidic residues" evidence="3">
    <location>
        <begin position="285"/>
        <end position="298"/>
    </location>
</feature>
<evidence type="ECO:0000256" key="1">
    <source>
        <dbReference type="ARBA" id="ARBA00004123"/>
    </source>
</evidence>
<dbReference type="GO" id="GO:0000470">
    <property type="term" value="P:maturation of LSU-rRNA"/>
    <property type="evidence" value="ECO:0007669"/>
    <property type="project" value="TreeGrafter"/>
</dbReference>
<dbReference type="PANTHER" id="PTHR23405:SF4">
    <property type="entry name" value="PROTEIN MAK16 HOMOLOG"/>
    <property type="match status" value="1"/>
</dbReference>
<dbReference type="EMBL" id="JACMSC010000002">
    <property type="protein sequence ID" value="KAG6531510.1"/>
    <property type="molecule type" value="Genomic_DNA"/>
</dbReference>
<name>A0A8J5I9R6_ZINOF</name>
<keyword evidence="5" id="KW-1185">Reference proteome</keyword>
<keyword evidence="2" id="KW-0539">Nucleus</keyword>
<proteinExistence type="predicted"/>
<dbReference type="GO" id="GO:0030687">
    <property type="term" value="C:preribosome, large subunit precursor"/>
    <property type="evidence" value="ECO:0007669"/>
    <property type="project" value="TreeGrafter"/>
</dbReference>
<feature type="region of interest" description="Disordered" evidence="3">
    <location>
        <begin position="285"/>
        <end position="325"/>
    </location>
</feature>
<gene>
    <name evidence="4" type="ORF">ZIOFF_005324</name>
</gene>